<evidence type="ECO:0000313" key="1">
    <source>
        <dbReference type="EMBL" id="KAK6752953.1"/>
    </source>
</evidence>
<protein>
    <submittedName>
        <fullName evidence="1">Uncharacterized protein</fullName>
    </submittedName>
</protein>
<proteinExistence type="predicted"/>
<name>A0ABR1DRB4_NECAM</name>
<accession>A0ABR1DRB4</accession>
<organism evidence="1 2">
    <name type="scientific">Necator americanus</name>
    <name type="common">Human hookworm</name>
    <dbReference type="NCBI Taxonomy" id="51031"/>
    <lineage>
        <taxon>Eukaryota</taxon>
        <taxon>Metazoa</taxon>
        <taxon>Ecdysozoa</taxon>
        <taxon>Nematoda</taxon>
        <taxon>Chromadorea</taxon>
        <taxon>Rhabditida</taxon>
        <taxon>Rhabditina</taxon>
        <taxon>Rhabditomorpha</taxon>
        <taxon>Strongyloidea</taxon>
        <taxon>Ancylostomatidae</taxon>
        <taxon>Bunostominae</taxon>
        <taxon>Necator</taxon>
    </lineage>
</organism>
<keyword evidence="2" id="KW-1185">Reference proteome</keyword>
<dbReference type="EMBL" id="JAVFWL010000004">
    <property type="protein sequence ID" value="KAK6752953.1"/>
    <property type="molecule type" value="Genomic_DNA"/>
</dbReference>
<gene>
    <name evidence="1" type="primary">Necator_chrIV.g17305</name>
    <name evidence="1" type="ORF">RB195_004007</name>
</gene>
<reference evidence="1 2" key="1">
    <citation type="submission" date="2023-08" db="EMBL/GenBank/DDBJ databases">
        <title>A Necator americanus chromosomal reference genome.</title>
        <authorList>
            <person name="Ilik V."/>
            <person name="Petrzelkova K.J."/>
            <person name="Pardy F."/>
            <person name="Fuh T."/>
            <person name="Niatou-Singa F.S."/>
            <person name="Gouil Q."/>
            <person name="Baker L."/>
            <person name="Ritchie M.E."/>
            <person name="Jex A.R."/>
            <person name="Gazzola D."/>
            <person name="Li H."/>
            <person name="Toshio Fujiwara R."/>
            <person name="Zhan B."/>
            <person name="Aroian R.V."/>
            <person name="Pafco B."/>
            <person name="Schwarz E.M."/>
        </authorList>
    </citation>
    <scope>NUCLEOTIDE SEQUENCE [LARGE SCALE GENOMIC DNA]</scope>
    <source>
        <strain evidence="1 2">Aroian</strain>
        <tissue evidence="1">Whole animal</tissue>
    </source>
</reference>
<sequence>MDHMNLLIRGVYSKAWITLHQRLRTETFSGDRFVRERQRGCRRILRKCLRDTRCPVDMPAETRTYLVEVTLQSFMKTQTSVLDVLLATETQRIAQLQGNMQKRVV</sequence>
<comment type="caution">
    <text evidence="1">The sequence shown here is derived from an EMBL/GenBank/DDBJ whole genome shotgun (WGS) entry which is preliminary data.</text>
</comment>
<evidence type="ECO:0000313" key="2">
    <source>
        <dbReference type="Proteomes" id="UP001303046"/>
    </source>
</evidence>
<dbReference type="Proteomes" id="UP001303046">
    <property type="component" value="Unassembled WGS sequence"/>
</dbReference>